<dbReference type="Pfam" id="PF00440">
    <property type="entry name" value="TetR_N"/>
    <property type="match status" value="1"/>
</dbReference>
<proteinExistence type="predicted"/>
<evidence type="ECO:0000256" key="3">
    <source>
        <dbReference type="ARBA" id="ARBA00023163"/>
    </source>
</evidence>
<feature type="domain" description="HTH tetR-type" evidence="5">
    <location>
        <begin position="5"/>
        <end position="65"/>
    </location>
</feature>
<protein>
    <submittedName>
        <fullName evidence="6">TetR/AcrR family transcriptional regulator</fullName>
    </submittedName>
</protein>
<dbReference type="InterPro" id="IPR009057">
    <property type="entry name" value="Homeodomain-like_sf"/>
</dbReference>
<dbReference type="Proteomes" id="UP000256478">
    <property type="component" value="Unassembled WGS sequence"/>
</dbReference>
<evidence type="ECO:0000313" key="7">
    <source>
        <dbReference type="Proteomes" id="UP000256478"/>
    </source>
</evidence>
<gene>
    <name evidence="6" type="ORF">DXX93_17850</name>
</gene>
<dbReference type="AlphaFoldDB" id="A0A3E0TUJ8"/>
<sequence>MSAVLTKEQESARNILETFARYGVRKTSMEEIANAAGVSRQSIYKKFGSKKRCHEWTIDTYLSVMYGRIFAALTNDQQPPLQTLHQVFDIFIGDAIEIVSNSHGTEILDDVFQSEKCSGDDWPLRLKTRLADFLARHHLVSDEHADGIAFTLIAAGKGLLLEESSRDQFRREMSIIIDSVVAVKN</sequence>
<evidence type="ECO:0000259" key="5">
    <source>
        <dbReference type="PROSITE" id="PS50977"/>
    </source>
</evidence>
<dbReference type="PROSITE" id="PS50977">
    <property type="entry name" value="HTH_TETR_2"/>
    <property type="match status" value="1"/>
</dbReference>
<evidence type="ECO:0000256" key="2">
    <source>
        <dbReference type="ARBA" id="ARBA00023125"/>
    </source>
</evidence>
<dbReference type="RefSeq" id="WP_116009295.1">
    <property type="nucleotide sequence ID" value="NZ_QUOU01000001.1"/>
</dbReference>
<dbReference type="Gene3D" id="1.10.357.10">
    <property type="entry name" value="Tetracycline Repressor, domain 2"/>
    <property type="match status" value="1"/>
</dbReference>
<dbReference type="PANTHER" id="PTHR47506">
    <property type="entry name" value="TRANSCRIPTIONAL REGULATORY PROTEIN"/>
    <property type="match status" value="1"/>
</dbReference>
<dbReference type="PANTHER" id="PTHR47506:SF1">
    <property type="entry name" value="HTH-TYPE TRANSCRIPTIONAL REGULATOR YJDC"/>
    <property type="match status" value="1"/>
</dbReference>
<accession>A0A3E0TUJ8</accession>
<keyword evidence="1" id="KW-0805">Transcription regulation</keyword>
<keyword evidence="2 4" id="KW-0238">DNA-binding</keyword>
<dbReference type="GO" id="GO:0003677">
    <property type="term" value="F:DNA binding"/>
    <property type="evidence" value="ECO:0007669"/>
    <property type="project" value="UniProtKB-UniRule"/>
</dbReference>
<reference evidence="6 7" key="1">
    <citation type="submission" date="2018-08" db="EMBL/GenBank/DDBJ databases">
        <title>Thalassotalea euphylliae genome.</title>
        <authorList>
            <person name="Summers S."/>
            <person name="Rice S.A."/>
            <person name="Freckelton M.L."/>
            <person name="Nedved B.T."/>
            <person name="Hadfield M.G."/>
        </authorList>
    </citation>
    <scope>NUCLEOTIDE SEQUENCE [LARGE SCALE GENOMIC DNA]</scope>
    <source>
        <strain evidence="6 7">H1</strain>
    </source>
</reference>
<name>A0A3E0TUJ8_9GAMM</name>
<comment type="caution">
    <text evidence="6">The sequence shown here is derived from an EMBL/GenBank/DDBJ whole genome shotgun (WGS) entry which is preliminary data.</text>
</comment>
<keyword evidence="3" id="KW-0804">Transcription</keyword>
<dbReference type="SUPFAM" id="SSF46689">
    <property type="entry name" value="Homeodomain-like"/>
    <property type="match status" value="1"/>
</dbReference>
<dbReference type="OrthoDB" id="5816932at2"/>
<evidence type="ECO:0000256" key="4">
    <source>
        <dbReference type="PROSITE-ProRule" id="PRU00335"/>
    </source>
</evidence>
<feature type="DNA-binding region" description="H-T-H motif" evidence="4">
    <location>
        <begin position="28"/>
        <end position="47"/>
    </location>
</feature>
<dbReference type="InterPro" id="IPR001647">
    <property type="entry name" value="HTH_TetR"/>
</dbReference>
<evidence type="ECO:0000313" key="6">
    <source>
        <dbReference type="EMBL" id="REL28248.1"/>
    </source>
</evidence>
<evidence type="ECO:0000256" key="1">
    <source>
        <dbReference type="ARBA" id="ARBA00023015"/>
    </source>
</evidence>
<dbReference type="EMBL" id="QUOU01000001">
    <property type="protein sequence ID" value="REL28248.1"/>
    <property type="molecule type" value="Genomic_DNA"/>
</dbReference>
<organism evidence="6 7">
    <name type="scientific">Thalassotalea euphylliae</name>
    <dbReference type="NCBI Taxonomy" id="1655234"/>
    <lineage>
        <taxon>Bacteria</taxon>
        <taxon>Pseudomonadati</taxon>
        <taxon>Pseudomonadota</taxon>
        <taxon>Gammaproteobacteria</taxon>
        <taxon>Alteromonadales</taxon>
        <taxon>Colwelliaceae</taxon>
        <taxon>Thalassotalea</taxon>
    </lineage>
</organism>